<gene>
    <name evidence="2" type="ORF">EZS28_043748</name>
</gene>
<reference evidence="2 3" key="1">
    <citation type="submission" date="2019-03" db="EMBL/GenBank/DDBJ databases">
        <title>Single cell metagenomics reveals metabolic interactions within the superorganism composed of flagellate Streblomastix strix and complex community of Bacteroidetes bacteria on its surface.</title>
        <authorList>
            <person name="Treitli S.C."/>
            <person name="Kolisko M."/>
            <person name="Husnik F."/>
            <person name="Keeling P."/>
            <person name="Hampl V."/>
        </authorList>
    </citation>
    <scope>NUCLEOTIDE SEQUENCE [LARGE SCALE GENOMIC DNA]</scope>
    <source>
        <strain evidence="2">ST1C</strain>
    </source>
</reference>
<sequence length="263" mass="29240">MILTVLFVISLVLGGNSKILRPSPAISHSSILEHAQNTKTSLSIAHSIKSSPNTCIYNVSQTIIDSKHYIVDVLEQGCEEPDGYEITLLDSEHYEFLDLNITSQVLIKGGREIPTIWSNLEQEIAIISLNQGTLSLENIEFKFTINNDTEDPFITPIAWKGDDNLQQVFIAYTSKVEIVDSTFNGISQTDISNNSMIIIAFCKEIILKNCTFQNASIYTETQLITISASVDDAHVVIQDCKFINIKLNEDIHMATLQIAVNST</sequence>
<feature type="chain" id="PRO_5023944472" description="Right handed beta helix domain-containing protein" evidence="1">
    <location>
        <begin position="18"/>
        <end position="263"/>
    </location>
</feature>
<accession>A0A5J4TTN8</accession>
<feature type="non-terminal residue" evidence="2">
    <location>
        <position position="263"/>
    </location>
</feature>
<feature type="signal peptide" evidence="1">
    <location>
        <begin position="1"/>
        <end position="17"/>
    </location>
</feature>
<keyword evidence="1" id="KW-0732">Signal</keyword>
<comment type="caution">
    <text evidence="2">The sequence shown here is derived from an EMBL/GenBank/DDBJ whole genome shotgun (WGS) entry which is preliminary data.</text>
</comment>
<protein>
    <recommendedName>
        <fullName evidence="4">Right handed beta helix domain-containing protein</fullName>
    </recommendedName>
</protein>
<evidence type="ECO:0000313" key="3">
    <source>
        <dbReference type="Proteomes" id="UP000324800"/>
    </source>
</evidence>
<dbReference type="Proteomes" id="UP000324800">
    <property type="component" value="Unassembled WGS sequence"/>
</dbReference>
<evidence type="ECO:0000313" key="2">
    <source>
        <dbReference type="EMBL" id="KAA6360725.1"/>
    </source>
</evidence>
<organism evidence="2 3">
    <name type="scientific">Streblomastix strix</name>
    <dbReference type="NCBI Taxonomy" id="222440"/>
    <lineage>
        <taxon>Eukaryota</taxon>
        <taxon>Metamonada</taxon>
        <taxon>Preaxostyla</taxon>
        <taxon>Oxymonadida</taxon>
        <taxon>Streblomastigidae</taxon>
        <taxon>Streblomastix</taxon>
    </lineage>
</organism>
<name>A0A5J4TTN8_9EUKA</name>
<proteinExistence type="predicted"/>
<dbReference type="AlphaFoldDB" id="A0A5J4TTN8"/>
<evidence type="ECO:0000256" key="1">
    <source>
        <dbReference type="SAM" id="SignalP"/>
    </source>
</evidence>
<dbReference type="EMBL" id="SNRW01026542">
    <property type="protein sequence ID" value="KAA6360725.1"/>
    <property type="molecule type" value="Genomic_DNA"/>
</dbReference>
<evidence type="ECO:0008006" key="4">
    <source>
        <dbReference type="Google" id="ProtNLM"/>
    </source>
</evidence>